<dbReference type="EMBL" id="JAGPNK010000001">
    <property type="protein sequence ID" value="KAH7329033.1"/>
    <property type="molecule type" value="Genomic_DNA"/>
</dbReference>
<name>A0A8K0T2K3_9HYPO</name>
<reference evidence="2" key="1">
    <citation type="journal article" date="2021" name="Nat. Commun.">
        <title>Genetic determinants of endophytism in the Arabidopsis root mycobiome.</title>
        <authorList>
            <person name="Mesny F."/>
            <person name="Miyauchi S."/>
            <person name="Thiergart T."/>
            <person name="Pickel B."/>
            <person name="Atanasova L."/>
            <person name="Karlsson M."/>
            <person name="Huettel B."/>
            <person name="Barry K.W."/>
            <person name="Haridas S."/>
            <person name="Chen C."/>
            <person name="Bauer D."/>
            <person name="Andreopoulos W."/>
            <person name="Pangilinan J."/>
            <person name="LaButti K."/>
            <person name="Riley R."/>
            <person name="Lipzen A."/>
            <person name="Clum A."/>
            <person name="Drula E."/>
            <person name="Henrissat B."/>
            <person name="Kohler A."/>
            <person name="Grigoriev I.V."/>
            <person name="Martin F.M."/>
            <person name="Hacquard S."/>
        </authorList>
    </citation>
    <scope>NUCLEOTIDE SEQUENCE</scope>
    <source>
        <strain evidence="2">MPI-CAGE-CH-0235</strain>
    </source>
</reference>
<dbReference type="Proteomes" id="UP000813444">
    <property type="component" value="Unassembled WGS sequence"/>
</dbReference>
<protein>
    <submittedName>
        <fullName evidence="2">Uncharacterized protein</fullName>
    </submittedName>
</protein>
<feature type="region of interest" description="Disordered" evidence="1">
    <location>
        <begin position="1"/>
        <end position="83"/>
    </location>
</feature>
<feature type="compositionally biased region" description="Low complexity" evidence="1">
    <location>
        <begin position="68"/>
        <end position="83"/>
    </location>
</feature>
<evidence type="ECO:0000313" key="3">
    <source>
        <dbReference type="Proteomes" id="UP000813444"/>
    </source>
</evidence>
<accession>A0A8K0T2K3</accession>
<feature type="compositionally biased region" description="Polar residues" evidence="1">
    <location>
        <begin position="14"/>
        <end position="34"/>
    </location>
</feature>
<gene>
    <name evidence="2" type="ORF">B0I35DRAFT_404309</name>
</gene>
<comment type="caution">
    <text evidence="2">The sequence shown here is derived from an EMBL/GenBank/DDBJ whole genome shotgun (WGS) entry which is preliminary data.</text>
</comment>
<keyword evidence="3" id="KW-1185">Reference proteome</keyword>
<dbReference type="AlphaFoldDB" id="A0A8K0T2K3"/>
<proteinExistence type="predicted"/>
<evidence type="ECO:0000313" key="2">
    <source>
        <dbReference type="EMBL" id="KAH7329033.1"/>
    </source>
</evidence>
<organism evidence="2 3">
    <name type="scientific">Stachybotrys elegans</name>
    <dbReference type="NCBI Taxonomy" id="80388"/>
    <lineage>
        <taxon>Eukaryota</taxon>
        <taxon>Fungi</taxon>
        <taxon>Dikarya</taxon>
        <taxon>Ascomycota</taxon>
        <taxon>Pezizomycotina</taxon>
        <taxon>Sordariomycetes</taxon>
        <taxon>Hypocreomycetidae</taxon>
        <taxon>Hypocreales</taxon>
        <taxon>Stachybotryaceae</taxon>
        <taxon>Stachybotrys</taxon>
    </lineage>
</organism>
<evidence type="ECO:0000256" key="1">
    <source>
        <dbReference type="SAM" id="MobiDB-lite"/>
    </source>
</evidence>
<sequence>MAVPIPDPYHTRQAKPTGTQALPTQASQPTTSQDGLPPSQPGHDIHVSDSQLGFGQPGPDDELSLEPTTTDASSSATVSTNADDTSRAAAFLQNGLELTADNIEMLNRMNDITSLSLRLLHRSNTKTRSSLNVHRSTIYTCSEVDVADGPESSILTQDKGEQIHLKAGILKITTNLGRRKPHTLALTVL</sequence>